<keyword evidence="1" id="KW-0472">Membrane</keyword>
<dbReference type="RefSeq" id="WP_252663986.1">
    <property type="nucleotide sequence ID" value="NZ_JAQESB010000060.1"/>
</dbReference>
<protein>
    <submittedName>
        <fullName evidence="2">Uncharacterized protein</fullName>
    </submittedName>
</protein>
<evidence type="ECO:0000313" key="3">
    <source>
        <dbReference type="Proteomes" id="UP001249240"/>
    </source>
</evidence>
<name>A0AAW8STU1_9ENTE</name>
<feature type="transmembrane region" description="Helical" evidence="1">
    <location>
        <begin position="12"/>
        <end position="39"/>
    </location>
</feature>
<keyword evidence="1" id="KW-0812">Transmembrane</keyword>
<dbReference type="EMBL" id="JARPXM010000007">
    <property type="protein sequence ID" value="MDT2538250.1"/>
    <property type="molecule type" value="Genomic_DNA"/>
</dbReference>
<evidence type="ECO:0000313" key="2">
    <source>
        <dbReference type="EMBL" id="MDT2538250.1"/>
    </source>
</evidence>
<dbReference type="AlphaFoldDB" id="A0AAW8STU1"/>
<reference evidence="2" key="1">
    <citation type="submission" date="2023-03" db="EMBL/GenBank/DDBJ databases">
        <authorList>
            <person name="Shen W."/>
            <person name="Cai J."/>
        </authorList>
    </citation>
    <scope>NUCLEOTIDE SEQUENCE</scope>
    <source>
        <strain evidence="2">B646-2</strain>
    </source>
</reference>
<comment type="caution">
    <text evidence="2">The sequence shown here is derived from an EMBL/GenBank/DDBJ whole genome shotgun (WGS) entry which is preliminary data.</text>
</comment>
<sequence>MFPIKKMTMFNLVTNLSIIAMTLIDYRAGLITVLLLFMFEHGDDVVKRGKKAKDVGHENSA</sequence>
<accession>A0AAW8STU1</accession>
<dbReference type="Proteomes" id="UP001249240">
    <property type="component" value="Unassembled WGS sequence"/>
</dbReference>
<keyword evidence="1" id="KW-1133">Transmembrane helix</keyword>
<evidence type="ECO:0000256" key="1">
    <source>
        <dbReference type="SAM" id="Phobius"/>
    </source>
</evidence>
<proteinExistence type="predicted"/>
<organism evidence="2 3">
    <name type="scientific">Enterococcus raffinosus</name>
    <dbReference type="NCBI Taxonomy" id="71452"/>
    <lineage>
        <taxon>Bacteria</taxon>
        <taxon>Bacillati</taxon>
        <taxon>Bacillota</taxon>
        <taxon>Bacilli</taxon>
        <taxon>Lactobacillales</taxon>
        <taxon>Enterococcaceae</taxon>
        <taxon>Enterococcus</taxon>
    </lineage>
</organism>
<gene>
    <name evidence="2" type="ORF">P7D78_08945</name>
</gene>